<gene>
    <name evidence="1" type="ORF">PSALAMII_LOCUS10521</name>
</gene>
<dbReference type="EMBL" id="CAJVPA010000250">
    <property type="protein sequence ID" value="CAG8424030.1"/>
    <property type="molecule type" value="Genomic_DNA"/>
</dbReference>
<accession>A0A9W4JZI2</accession>
<comment type="caution">
    <text evidence="1">The sequence shown here is derived from an EMBL/GenBank/DDBJ whole genome shotgun (WGS) entry which is preliminary data.</text>
</comment>
<dbReference type="AlphaFoldDB" id="A0A9W4JZI2"/>
<proteinExistence type="predicted"/>
<reference evidence="1" key="1">
    <citation type="submission" date="2021-07" db="EMBL/GenBank/DDBJ databases">
        <authorList>
            <person name="Branca A.L. A."/>
        </authorList>
    </citation>
    <scope>NUCLEOTIDE SEQUENCE</scope>
</reference>
<organism evidence="1 2">
    <name type="scientific">Penicillium salamii</name>
    <dbReference type="NCBI Taxonomy" id="1612424"/>
    <lineage>
        <taxon>Eukaryota</taxon>
        <taxon>Fungi</taxon>
        <taxon>Dikarya</taxon>
        <taxon>Ascomycota</taxon>
        <taxon>Pezizomycotina</taxon>
        <taxon>Eurotiomycetes</taxon>
        <taxon>Eurotiomycetidae</taxon>
        <taxon>Eurotiales</taxon>
        <taxon>Aspergillaceae</taxon>
        <taxon>Penicillium</taxon>
    </lineage>
</organism>
<dbReference type="OrthoDB" id="250175at2759"/>
<sequence>MAKPPHSPLLWRRINQSLSPPRPAYIARLEPSTLCHRGASSRPFHTTPIRAGPRKTPALRRAAARNIPGGFSLPHTAKNGQRLDRDGFWWAKIKTDVNVCLREFDGIANDLYELTSRRKMMPPGVSFKTFKTVAEQLIRLSHSEHASQGNIKTISTDVDAVYRIGACLYPLKLGPAIKEWAMSACAKAKSRRAVVELVNKYIELETVDIHRNTEWIATVKDLALIDEFPPAVLLYAKILTWRGENETAAQLLEEKILPYIRPSPRVSDCYFTDVTVGNMMDSPLRLYGLAIAQTKGFDEVSKVMERAALEFYEPIALTELAITKLEVDDFDRYEELMSMGAAAGYGKACFYLANYYLRVSLGEFLTRQERETLTRVEPTGWAKTFEPFTLWLDSIVNKPWSRLIYRELALDWYAVAEATGNQTALLIQAMVQREKGDKVGARKLFDRINLERLSSELPVKAIKTLEAGWDDPDLKPEYPIKFMPLG</sequence>
<evidence type="ECO:0000313" key="1">
    <source>
        <dbReference type="EMBL" id="CAG8424030.1"/>
    </source>
</evidence>
<protein>
    <submittedName>
        <fullName evidence="1">Uncharacterized protein</fullName>
    </submittedName>
</protein>
<dbReference type="Proteomes" id="UP001152646">
    <property type="component" value="Unassembled WGS sequence"/>
</dbReference>
<name>A0A9W4JZI2_9EURO</name>
<evidence type="ECO:0000313" key="2">
    <source>
        <dbReference type="Proteomes" id="UP001152646"/>
    </source>
</evidence>